<dbReference type="STRING" id="694573.A0A194VDI2"/>
<feature type="region of interest" description="Disordered" evidence="2">
    <location>
        <begin position="1"/>
        <end position="24"/>
    </location>
</feature>
<keyword evidence="5" id="KW-1185">Reference proteome</keyword>
<dbReference type="Gene3D" id="2.60.40.150">
    <property type="entry name" value="C2 domain"/>
    <property type="match status" value="1"/>
</dbReference>
<dbReference type="InterPro" id="IPR017946">
    <property type="entry name" value="PLC-like_Pdiesterase_TIM-brl"/>
</dbReference>
<dbReference type="GO" id="GO:0016042">
    <property type="term" value="P:lipid catabolic process"/>
    <property type="evidence" value="ECO:0007669"/>
    <property type="project" value="UniProtKB-KW"/>
</dbReference>
<accession>A0A194VDI2</accession>
<dbReference type="Gene3D" id="3.20.20.190">
    <property type="entry name" value="Phosphatidylinositol (PI) phosphodiesterase"/>
    <property type="match status" value="2"/>
</dbReference>
<dbReference type="SUPFAM" id="SSF49562">
    <property type="entry name" value="C2 domain (Calcium/lipid-binding domain, CaLB)"/>
    <property type="match status" value="1"/>
</dbReference>
<dbReference type="PROSITE" id="PS50007">
    <property type="entry name" value="PIPLC_X_DOMAIN"/>
    <property type="match status" value="1"/>
</dbReference>
<dbReference type="Pfam" id="PF00387">
    <property type="entry name" value="PI-PLC-Y"/>
    <property type="match status" value="1"/>
</dbReference>
<dbReference type="PANTHER" id="PTHR10336">
    <property type="entry name" value="PHOSPHOINOSITIDE-SPECIFIC PHOSPHOLIPASE C FAMILY PROTEIN"/>
    <property type="match status" value="1"/>
</dbReference>
<protein>
    <recommendedName>
        <fullName evidence="1">Phosphoinositide phospholipase C</fullName>
        <ecNumber evidence="1">3.1.4.11</ecNumber>
    </recommendedName>
</protein>
<feature type="compositionally biased region" description="Polar residues" evidence="2">
    <location>
        <begin position="365"/>
        <end position="388"/>
    </location>
</feature>
<sequence length="776" mass="88908">MPGCVGSRRRRHGRHNRTPTYGKHVRTHPAHAFKFPATQSFKRSDTFTSAASPAGLPFPIPSIQRHLRSLYEELKGPNDEFLSAEKLEDFIRNVQKDEPKPPFLDKYSYEKFYELWWRNYSRWKRPIKQKDLDKPLSQYFINSSHNTYIAEGDQFLGENKDVQYKKVLESGCRCVEIDVWNSVDETPQVSDQEKPGSTKKHWSLSSILPWMKAQYQATDRATFRNLLPGKTETFRPGKVPRARAISETELTEARIALLKREPRVCHAYRDVSLSQSIPFRTVCQTIREAAFTGKNDLPLIISLEVHTTGTQQDLMVDIMKKEWEGLLVEKPLPEYDPDTDQPTLGDLRGKILIKVKRSPHHGSPKLNTFQSETTLQGSEPSDCGSSANGKVATSDAKDYYKVKKQPSERNTCKVRKHHSGSKICKARKHHSEKEICRMEKQHSEKEIRKALSDLAIYTYSPGPFKCFTSEDAKKKGHIFSFGEERLKSLHRTQHRETFNHNKGFLARTFPESISSFLSTNPNYPTLFWRKGVQMVALNWQSWDTAMHLNEAMFDGENGFVLKPPGYQSDSPATCQAEVTGKKRVELCITILAGQHVPAPKVSDGTSGSITRPNVVAVNNEDFRPRVKGYLHVESPAERTSRRKVSRDQICRKTKAAKTDHPDWGEGGSRLHFPAVDHVVEKLSFVRFRVEHRGRIRDQHTAWACIRLDRLQPGYRFIKLKTAEGYLSNGQLLVKIEKNVYDEPRRSTSLRTKTWNVCKRGGEEVSRLGSRCTCRRA</sequence>
<dbReference type="OrthoDB" id="269822at2759"/>
<dbReference type="PRINTS" id="PR00390">
    <property type="entry name" value="PHPHLIPASEC"/>
</dbReference>
<evidence type="ECO:0000256" key="1">
    <source>
        <dbReference type="RuleBase" id="RU361133"/>
    </source>
</evidence>
<feature type="region of interest" description="Disordered" evidence="2">
    <location>
        <begin position="637"/>
        <end position="664"/>
    </location>
</feature>
<organism evidence="4 5">
    <name type="scientific">Cytospora mali</name>
    <name type="common">Apple Valsa canker fungus</name>
    <name type="synonym">Valsa mali</name>
    <dbReference type="NCBI Taxonomy" id="578113"/>
    <lineage>
        <taxon>Eukaryota</taxon>
        <taxon>Fungi</taxon>
        <taxon>Dikarya</taxon>
        <taxon>Ascomycota</taxon>
        <taxon>Pezizomycotina</taxon>
        <taxon>Sordariomycetes</taxon>
        <taxon>Sordariomycetidae</taxon>
        <taxon>Diaporthales</taxon>
        <taxon>Cytosporaceae</taxon>
        <taxon>Cytospora</taxon>
    </lineage>
</organism>
<dbReference type="GO" id="GO:0048015">
    <property type="term" value="P:phosphatidylinositol-mediated signaling"/>
    <property type="evidence" value="ECO:0007669"/>
    <property type="project" value="TreeGrafter"/>
</dbReference>
<name>A0A194VDI2_CYTMA</name>
<dbReference type="Proteomes" id="UP000078576">
    <property type="component" value="Unassembled WGS sequence"/>
</dbReference>
<dbReference type="InterPro" id="IPR035892">
    <property type="entry name" value="C2_domain_sf"/>
</dbReference>
<dbReference type="PROSITE" id="PS50008">
    <property type="entry name" value="PIPLC_Y_DOMAIN"/>
    <property type="match status" value="1"/>
</dbReference>
<dbReference type="GO" id="GO:0004435">
    <property type="term" value="F:phosphatidylinositol-4,5-bisphosphate phospholipase C activity"/>
    <property type="evidence" value="ECO:0007669"/>
    <property type="project" value="UniProtKB-EC"/>
</dbReference>
<dbReference type="InterPro" id="IPR000909">
    <property type="entry name" value="PLipase_C_PInositol-sp_X_dom"/>
</dbReference>
<dbReference type="PANTHER" id="PTHR10336:SF82">
    <property type="entry name" value="PHOSPHOINOSITIDE PHOSPHOLIPASE C"/>
    <property type="match status" value="1"/>
</dbReference>
<dbReference type="EMBL" id="KN714793">
    <property type="protein sequence ID" value="KUI61948.1"/>
    <property type="molecule type" value="Genomic_DNA"/>
</dbReference>
<keyword evidence="1" id="KW-0443">Lipid metabolism</keyword>
<evidence type="ECO:0000259" key="3">
    <source>
        <dbReference type="PROSITE" id="PS50008"/>
    </source>
</evidence>
<dbReference type="InterPro" id="IPR001192">
    <property type="entry name" value="PI-PLC_fam"/>
</dbReference>
<dbReference type="GO" id="GO:0051209">
    <property type="term" value="P:release of sequestered calcium ion into cytosol"/>
    <property type="evidence" value="ECO:0007669"/>
    <property type="project" value="TreeGrafter"/>
</dbReference>
<feature type="compositionally biased region" description="Basic and acidic residues" evidence="2">
    <location>
        <begin position="637"/>
        <end position="663"/>
    </location>
</feature>
<dbReference type="SUPFAM" id="SSF51695">
    <property type="entry name" value="PLC-like phosphodiesterases"/>
    <property type="match status" value="1"/>
</dbReference>
<dbReference type="CDD" id="cd00275">
    <property type="entry name" value="C2_PLC_like"/>
    <property type="match status" value="1"/>
</dbReference>
<feature type="domain" description="PI-PLC Y-box" evidence="3">
    <location>
        <begin position="461"/>
        <end position="564"/>
    </location>
</feature>
<evidence type="ECO:0000256" key="2">
    <source>
        <dbReference type="SAM" id="MobiDB-lite"/>
    </source>
</evidence>
<proteinExistence type="predicted"/>
<dbReference type="AlphaFoldDB" id="A0A194VDI2"/>
<feature type="compositionally biased region" description="Basic residues" evidence="2">
    <location>
        <begin position="7"/>
        <end position="24"/>
    </location>
</feature>
<dbReference type="EC" id="3.1.4.11" evidence="1"/>
<dbReference type="SMART" id="SM00148">
    <property type="entry name" value="PLCXc"/>
    <property type="match status" value="1"/>
</dbReference>
<dbReference type="InterPro" id="IPR001711">
    <property type="entry name" value="PLipase_C_Pinositol-sp_Y"/>
</dbReference>
<evidence type="ECO:0000313" key="4">
    <source>
        <dbReference type="EMBL" id="KUI61948.1"/>
    </source>
</evidence>
<evidence type="ECO:0000313" key="5">
    <source>
        <dbReference type="Proteomes" id="UP000078576"/>
    </source>
</evidence>
<feature type="region of interest" description="Disordered" evidence="2">
    <location>
        <begin position="356"/>
        <end position="391"/>
    </location>
</feature>
<dbReference type="SMART" id="SM00149">
    <property type="entry name" value="PLCYc"/>
    <property type="match status" value="1"/>
</dbReference>
<reference evidence="5" key="1">
    <citation type="submission" date="2014-12" db="EMBL/GenBank/DDBJ databases">
        <title>Genome Sequence of Valsa Canker Pathogens Uncovers a Specific Adaption of Colonization on Woody Bark.</title>
        <authorList>
            <person name="Yin Z."/>
            <person name="Liu H."/>
            <person name="Gao X."/>
            <person name="Li Z."/>
            <person name="Song N."/>
            <person name="Ke X."/>
            <person name="Dai Q."/>
            <person name="Wu Y."/>
            <person name="Sun Y."/>
            <person name="Xu J.-R."/>
            <person name="Kang Z.K."/>
            <person name="Wang L."/>
            <person name="Huang L."/>
        </authorList>
    </citation>
    <scope>NUCLEOTIDE SEQUENCE [LARGE SCALE GENOMIC DNA]</scope>
    <source>
        <strain evidence="5">SXYL134</strain>
    </source>
</reference>
<keyword evidence="1" id="KW-0378">Hydrolase</keyword>
<gene>
    <name evidence="4" type="ORF">VP1G_09092</name>
</gene>
<keyword evidence="1" id="KW-0442">Lipid degradation</keyword>
<dbReference type="Pfam" id="PF00388">
    <property type="entry name" value="PI-PLC-X"/>
    <property type="match status" value="1"/>
</dbReference>
<comment type="catalytic activity">
    <reaction evidence="1">
        <text>a 1,2-diacyl-sn-glycero-3-phospho-(1D-myo-inositol-4,5-bisphosphate) + H2O = 1D-myo-inositol 1,4,5-trisphosphate + a 1,2-diacyl-sn-glycerol + H(+)</text>
        <dbReference type="Rhea" id="RHEA:33179"/>
        <dbReference type="ChEBI" id="CHEBI:15377"/>
        <dbReference type="ChEBI" id="CHEBI:15378"/>
        <dbReference type="ChEBI" id="CHEBI:17815"/>
        <dbReference type="ChEBI" id="CHEBI:58456"/>
        <dbReference type="ChEBI" id="CHEBI:203600"/>
        <dbReference type="EC" id="3.1.4.11"/>
    </reaction>
</comment>